<dbReference type="EMBL" id="JAIBOA010000024">
    <property type="protein sequence ID" value="MBW8486455.1"/>
    <property type="molecule type" value="Genomic_DNA"/>
</dbReference>
<keyword evidence="3" id="KW-1185">Reference proteome</keyword>
<dbReference type="RefSeq" id="WP_220169697.1">
    <property type="nucleotide sequence ID" value="NZ_JAIBOA010000024.1"/>
</dbReference>
<feature type="compositionally biased region" description="Basic and acidic residues" evidence="1">
    <location>
        <begin position="1"/>
        <end position="14"/>
    </location>
</feature>
<feature type="compositionally biased region" description="Basic residues" evidence="1">
    <location>
        <begin position="122"/>
        <end position="133"/>
    </location>
</feature>
<comment type="caution">
    <text evidence="2">The sequence shown here is derived from an EMBL/GenBank/DDBJ whole genome shotgun (WGS) entry which is preliminary data.</text>
</comment>
<feature type="compositionally biased region" description="Basic residues" evidence="1">
    <location>
        <begin position="103"/>
        <end position="115"/>
    </location>
</feature>
<protein>
    <submittedName>
        <fullName evidence="2">Uncharacterized protein</fullName>
    </submittedName>
</protein>
<name>A0ABS7G164_9ACTN</name>
<feature type="region of interest" description="Disordered" evidence="1">
    <location>
        <begin position="1"/>
        <end position="59"/>
    </location>
</feature>
<organism evidence="2 3">
    <name type="scientific">Actinomadura parmotrematis</name>
    <dbReference type="NCBI Taxonomy" id="2864039"/>
    <lineage>
        <taxon>Bacteria</taxon>
        <taxon>Bacillati</taxon>
        <taxon>Actinomycetota</taxon>
        <taxon>Actinomycetes</taxon>
        <taxon>Streptosporangiales</taxon>
        <taxon>Thermomonosporaceae</taxon>
        <taxon>Actinomadura</taxon>
    </lineage>
</organism>
<feature type="compositionally biased region" description="Low complexity" evidence="1">
    <location>
        <begin position="38"/>
        <end position="49"/>
    </location>
</feature>
<feature type="region of interest" description="Disordered" evidence="1">
    <location>
        <begin position="89"/>
        <end position="133"/>
    </location>
</feature>
<evidence type="ECO:0000313" key="3">
    <source>
        <dbReference type="Proteomes" id="UP000774570"/>
    </source>
</evidence>
<evidence type="ECO:0000313" key="2">
    <source>
        <dbReference type="EMBL" id="MBW8486455.1"/>
    </source>
</evidence>
<proteinExistence type="predicted"/>
<evidence type="ECO:0000256" key="1">
    <source>
        <dbReference type="SAM" id="MobiDB-lite"/>
    </source>
</evidence>
<sequence length="133" mass="14464">MSLDRRELLDRLDTYDDPSPRATAPEGDSGPLSPSVRPAPGAAKPAAGPQDVDRNPGSAAWVAATAASLRAAVEAAGLRIREHPAMVLTPRYPAPGVRGPRLGARRHHPRVRPRRGPPDVHHVRHRHRSRRPH</sequence>
<dbReference type="Proteomes" id="UP000774570">
    <property type="component" value="Unassembled WGS sequence"/>
</dbReference>
<gene>
    <name evidence="2" type="ORF">K1Y72_29095</name>
</gene>
<accession>A0ABS7G164</accession>
<reference evidence="2 3" key="1">
    <citation type="submission" date="2021-07" db="EMBL/GenBank/DDBJ databases">
        <title>Actinomadura sp. PM05-2 isolated from lichen.</title>
        <authorList>
            <person name="Somphong A."/>
            <person name="Phongsopitanun W."/>
            <person name="Tanasupawat S."/>
            <person name="Peongsungnone V."/>
        </authorList>
    </citation>
    <scope>NUCLEOTIDE SEQUENCE [LARGE SCALE GENOMIC DNA]</scope>
    <source>
        <strain evidence="2 3">PM05-2</strain>
    </source>
</reference>